<comment type="caution">
    <text evidence="1">The sequence shown here is derived from an EMBL/GenBank/DDBJ whole genome shotgun (WGS) entry which is preliminary data.</text>
</comment>
<organism evidence="1 2">
    <name type="scientific">Cupriavidus pampae</name>
    <dbReference type="NCBI Taxonomy" id="659251"/>
    <lineage>
        <taxon>Bacteria</taxon>
        <taxon>Pseudomonadati</taxon>
        <taxon>Pseudomonadota</taxon>
        <taxon>Betaproteobacteria</taxon>
        <taxon>Burkholderiales</taxon>
        <taxon>Burkholderiaceae</taxon>
        <taxon>Cupriavidus</taxon>
    </lineage>
</organism>
<dbReference type="EMBL" id="CAJZAG010000011">
    <property type="protein sequence ID" value="CAG9183156.1"/>
    <property type="molecule type" value="Genomic_DNA"/>
</dbReference>
<evidence type="ECO:0000313" key="1">
    <source>
        <dbReference type="EMBL" id="CAG9183156.1"/>
    </source>
</evidence>
<sequence length="158" mass="16630">MLSISKNPQTSALQDRLSHSVGSVLDTRLGSAEGAALLVLCSLLPDDATVGDLVGASAADMAEASGVPADLLAGFLPVRTALQNATESRRKVPLFDLFLSEVRLRSTSRDGPPTHFATECPTCGDPVAWPVNAGSDLKDRPLRCEQSHVFALSNGKFV</sequence>
<accession>A0ABN7ZEM0</accession>
<name>A0ABN7ZEM0_9BURK</name>
<dbReference type="RefSeq" id="WP_223993786.1">
    <property type="nucleotide sequence ID" value="NZ_CAJZAG010000011.1"/>
</dbReference>
<proteinExistence type="predicted"/>
<protein>
    <submittedName>
        <fullName evidence="1">Uncharacterized protein</fullName>
    </submittedName>
</protein>
<gene>
    <name evidence="1" type="ORF">LMG32289_05295</name>
</gene>
<keyword evidence="2" id="KW-1185">Reference proteome</keyword>
<evidence type="ECO:0000313" key="2">
    <source>
        <dbReference type="Proteomes" id="UP000706525"/>
    </source>
</evidence>
<reference evidence="1 2" key="1">
    <citation type="submission" date="2021-08" db="EMBL/GenBank/DDBJ databases">
        <authorList>
            <person name="Peeters C."/>
        </authorList>
    </citation>
    <scope>NUCLEOTIDE SEQUENCE [LARGE SCALE GENOMIC DNA]</scope>
    <source>
        <strain evidence="1 2">LMG 32289</strain>
    </source>
</reference>
<dbReference type="Proteomes" id="UP000706525">
    <property type="component" value="Unassembled WGS sequence"/>
</dbReference>